<protein>
    <recommendedName>
        <fullName evidence="1">Diphthamide synthase domain-containing protein</fullName>
    </recommendedName>
</protein>
<dbReference type="Proteomes" id="UP000831880">
    <property type="component" value="Chromosome"/>
</dbReference>
<evidence type="ECO:0000313" key="2">
    <source>
        <dbReference type="EMBL" id="UOQ94172.1"/>
    </source>
</evidence>
<evidence type="ECO:0000313" key="3">
    <source>
        <dbReference type="Proteomes" id="UP000831880"/>
    </source>
</evidence>
<dbReference type="CDD" id="cd01994">
    <property type="entry name" value="AANH_PF0828-like"/>
    <property type="match status" value="1"/>
</dbReference>
<accession>A0ABY4H3K0</accession>
<dbReference type="EMBL" id="CP095074">
    <property type="protein sequence ID" value="UOQ94172.1"/>
    <property type="molecule type" value="Genomic_DNA"/>
</dbReference>
<proteinExistence type="predicted"/>
<dbReference type="SUPFAM" id="SSF52402">
    <property type="entry name" value="Adenine nucleotide alpha hydrolases-like"/>
    <property type="match status" value="1"/>
</dbReference>
<dbReference type="Gene3D" id="3.40.50.620">
    <property type="entry name" value="HUPs"/>
    <property type="match status" value="1"/>
</dbReference>
<dbReference type="InterPro" id="IPR014729">
    <property type="entry name" value="Rossmann-like_a/b/a_fold"/>
</dbReference>
<dbReference type="InterPro" id="IPR002761">
    <property type="entry name" value="Diphthami_syn_dom"/>
</dbReference>
<reference evidence="2 3" key="1">
    <citation type="submission" date="2022-04" db="EMBL/GenBank/DDBJ databases">
        <title>Halobacillus sp. isolated from saltern.</title>
        <authorList>
            <person name="Won M."/>
            <person name="Lee C.-M."/>
            <person name="Woen H.-Y."/>
            <person name="Kwon S.-W."/>
        </authorList>
    </citation>
    <scope>NUCLEOTIDE SEQUENCE [LARGE SCALE GENOMIC DNA]</scope>
    <source>
        <strain evidence="2 3">SSTM10-2</strain>
    </source>
</reference>
<dbReference type="RefSeq" id="WP_244753810.1">
    <property type="nucleotide sequence ID" value="NZ_CP095074.1"/>
</dbReference>
<evidence type="ECO:0000259" key="1">
    <source>
        <dbReference type="Pfam" id="PF01902"/>
    </source>
</evidence>
<dbReference type="Gene3D" id="3.90.1490.10">
    <property type="entry name" value="putative n-type atp pyrophosphatase, domain 2"/>
    <property type="match status" value="1"/>
</dbReference>
<gene>
    <name evidence="2" type="ORF">MUO14_04175</name>
</gene>
<keyword evidence="3" id="KW-1185">Reference proteome</keyword>
<dbReference type="Pfam" id="PF01902">
    <property type="entry name" value="Diphthami_syn_2"/>
    <property type="match status" value="1"/>
</dbReference>
<sequence>MKNVIVSWSGGKDSAVAVYDLIKNRNYHIKGLLSTTSEGSGRLPIHEVKREFIHAQADSLEIPLYEVKLPARVGNSIYEQVLREQFDLFKQRDIHTIVYADLFLEDIKAYRDQLLSSSGMEGLYPLWKKETMTVARKFISDGFKAVVTTIDSDKLPAELAGHPFDEEFLRSLPEDIDPCGENGEFHTFVFDGPIYNHPLPATPGKRFATGSGRFVHVELVKQ</sequence>
<feature type="domain" description="Diphthamide synthase" evidence="1">
    <location>
        <begin position="4"/>
        <end position="220"/>
    </location>
</feature>
<organism evidence="2 3">
    <name type="scientific">Halobacillus shinanisalinarum</name>
    <dbReference type="NCBI Taxonomy" id="2932258"/>
    <lineage>
        <taxon>Bacteria</taxon>
        <taxon>Bacillati</taxon>
        <taxon>Bacillota</taxon>
        <taxon>Bacilli</taxon>
        <taxon>Bacillales</taxon>
        <taxon>Bacillaceae</taxon>
        <taxon>Halobacillus</taxon>
    </lineage>
</organism>
<name>A0ABY4H3K0_9BACI</name>